<comment type="cofactor">
    <cofactor evidence="8">
        <name>Mg(2+)</name>
        <dbReference type="ChEBI" id="CHEBI:18420"/>
    </cofactor>
    <cofactor evidence="8">
        <name>Mn(2+)</name>
        <dbReference type="ChEBI" id="CHEBI:29035"/>
    </cofactor>
</comment>
<comment type="function">
    <text evidence="8">Nuclease required for the repair of DNA interstrand cross-links (ICL). Acts as a 5'-3' exonuclease that anchors at a cut end of DNA and cleaves DNA successively at every third nucleotide, allowing to excise an ICL from one strand through flanking incisions.</text>
</comment>
<feature type="region of interest" description="Disordered" evidence="9">
    <location>
        <begin position="1"/>
        <end position="44"/>
    </location>
</feature>
<reference evidence="11" key="1">
    <citation type="journal article" date="2023" name="Mol. Plant Microbe Interact.">
        <title>Elucidating the Obligate Nature and Biological Capacity of an Invasive Fungal Corn Pathogen.</title>
        <authorList>
            <person name="MacCready J.S."/>
            <person name="Roggenkamp E.M."/>
            <person name="Gdanetz K."/>
            <person name="Chilvers M.I."/>
        </authorList>
    </citation>
    <scope>NUCLEOTIDE SEQUENCE</scope>
    <source>
        <strain evidence="11">PM02</strain>
    </source>
</reference>
<feature type="domain" description="VRR-NUC" evidence="10">
    <location>
        <begin position="709"/>
        <end position="831"/>
    </location>
</feature>
<dbReference type="CDD" id="cd22326">
    <property type="entry name" value="FAN1-like"/>
    <property type="match status" value="1"/>
</dbReference>
<dbReference type="GO" id="GO:0017108">
    <property type="term" value="F:5'-flap endonuclease activity"/>
    <property type="evidence" value="ECO:0007669"/>
    <property type="project" value="TreeGrafter"/>
</dbReference>
<feature type="region of interest" description="Disordered" evidence="9">
    <location>
        <begin position="274"/>
        <end position="297"/>
    </location>
</feature>
<dbReference type="InterPro" id="IPR049125">
    <property type="entry name" value="FAN1-like_WH"/>
</dbReference>
<evidence type="ECO:0000256" key="8">
    <source>
        <dbReference type="RuleBase" id="RU365033"/>
    </source>
</evidence>
<dbReference type="GO" id="GO:0008409">
    <property type="term" value="F:5'-3' exonuclease activity"/>
    <property type="evidence" value="ECO:0007669"/>
    <property type="project" value="TreeGrafter"/>
</dbReference>
<keyword evidence="8" id="KW-0539">Nucleus</keyword>
<keyword evidence="8" id="KW-0227">DNA damage</keyword>
<feature type="compositionally biased region" description="Acidic residues" evidence="9">
    <location>
        <begin position="19"/>
        <end position="33"/>
    </location>
</feature>
<evidence type="ECO:0000259" key="10">
    <source>
        <dbReference type="SMART" id="SM00990"/>
    </source>
</evidence>
<feature type="region of interest" description="Disordered" evidence="9">
    <location>
        <begin position="75"/>
        <end position="95"/>
    </location>
</feature>
<sequence length="838" mass="93752">MPEERPAKRVKVADCKGSEEEEDEDDEDDDDDDAHAPVQDRSHDHVGFVRMTAIDAALPEVAADEDAIEQYEVMRASQLSQSDSQSQTSAADHGVDAAKRLDERGWVRGKSSIYVDAFNLALDTVLEDEAHLFDEKEKHVFARWHALNYQAQYLYVRLFLRKSATWHRIERLGYYGDISDVSSAIAALVEPRTLPLDSSSDAEEECLAEDTFSFADDSEASITTMEEASSLLSLDELKTVAKDAKVQGKNKAELLKAFRRVSSRQSGLMAVGLRRSGGTQQSIKSGDSSSWDETPEPDQNWNRNFHFITKILAITGPLIRLSEAIFKLFERVHLVFYRSTEWTEKSLTAIILAKISRWHFPDYIVCRSTNIFPSRKHLLEFERSMRQEFEVDKMLELNGPPGQEGLHKVLSLFDAISTRWRDLIREEQGKEDTCYEFGEGAYLRRFTAAHAYTRIAHKAAYVLGRLHRHAEEHALLAELLAQRLFHPARRGAWYQRKALLEEHYMWEAAPAPAAAAAAAGVSSGAEARKKHWRRAAAATCAAALEDRDCHLIHHYDLQKRLVKLERRLRIPRRLQHDFGHVRLRLPEEHVVQGVQLIRRDAVPRSGRAAPSTKTLWLDEAPGADGAAHAAPVSVEDMCLTHYRARGWKGYHAEGGILRTLFGLLFFDVLFGTYVPGVFQTAFQTCPLDLHTDGFYAARASAVEHRLAALSNGGAAALLRAVDARERPRRTCVVGVSWDYALEDLLELVGCFGGAALAAVCKVMAQEYRVRGGGVPDLVLWRTGGAGGQEVGGEVMFAEVKSANDRLSDTQRLWIHVLTGAGVCVALCNAVAREVREMD</sequence>
<dbReference type="GO" id="GO:0004528">
    <property type="term" value="F:phosphodiesterase I activity"/>
    <property type="evidence" value="ECO:0007669"/>
    <property type="project" value="UniProtKB-EC"/>
</dbReference>
<comment type="similarity">
    <text evidence="2 8">Belongs to the FAN1 family.</text>
</comment>
<comment type="catalytic activity">
    <reaction evidence="1 8">
        <text>Hydrolytically removes 5'-nucleotides successively from the 3'-hydroxy termini of 3'-hydroxy-terminated oligonucleotides.</text>
        <dbReference type="EC" id="3.1.4.1"/>
    </reaction>
</comment>
<dbReference type="Gene3D" id="3.40.1350.10">
    <property type="match status" value="1"/>
</dbReference>
<feature type="compositionally biased region" description="Basic and acidic residues" evidence="9">
    <location>
        <begin position="34"/>
        <end position="44"/>
    </location>
</feature>
<keyword evidence="6 8" id="KW-0460">Magnesium</keyword>
<dbReference type="GO" id="GO:0046872">
    <property type="term" value="F:metal ion binding"/>
    <property type="evidence" value="ECO:0007669"/>
    <property type="project" value="UniProtKB-KW"/>
</dbReference>
<evidence type="ECO:0000256" key="4">
    <source>
        <dbReference type="ARBA" id="ARBA00022723"/>
    </source>
</evidence>
<dbReference type="InterPro" id="IPR014883">
    <property type="entry name" value="VRR_NUC"/>
</dbReference>
<keyword evidence="12" id="KW-1185">Reference proteome</keyword>
<keyword evidence="7 8" id="KW-0464">Manganese</keyword>
<name>A0AAD9MBM0_9PEZI</name>
<dbReference type="GO" id="GO:0070336">
    <property type="term" value="F:flap-structured DNA binding"/>
    <property type="evidence" value="ECO:0007669"/>
    <property type="project" value="TreeGrafter"/>
</dbReference>
<evidence type="ECO:0000256" key="3">
    <source>
        <dbReference type="ARBA" id="ARBA00022722"/>
    </source>
</evidence>
<feature type="compositionally biased region" description="Polar residues" evidence="9">
    <location>
        <begin position="277"/>
        <end position="297"/>
    </location>
</feature>
<keyword evidence="4 8" id="KW-0479">Metal-binding</keyword>
<keyword evidence="8" id="KW-0234">DNA repair</keyword>
<dbReference type="Pfam" id="PF21170">
    <property type="entry name" value="FAN1_TPR"/>
    <property type="match status" value="1"/>
</dbReference>
<keyword evidence="5 8" id="KW-0378">Hydrolase</keyword>
<organism evidence="11 12">
    <name type="scientific">Phyllachora maydis</name>
    <dbReference type="NCBI Taxonomy" id="1825666"/>
    <lineage>
        <taxon>Eukaryota</taxon>
        <taxon>Fungi</taxon>
        <taxon>Dikarya</taxon>
        <taxon>Ascomycota</taxon>
        <taxon>Pezizomycotina</taxon>
        <taxon>Sordariomycetes</taxon>
        <taxon>Sordariomycetidae</taxon>
        <taxon>Phyllachorales</taxon>
        <taxon>Phyllachoraceae</taxon>
        <taxon>Phyllachora</taxon>
    </lineage>
</organism>
<dbReference type="Proteomes" id="UP001217918">
    <property type="component" value="Unassembled WGS sequence"/>
</dbReference>
<feature type="compositionally biased region" description="Low complexity" evidence="9">
    <location>
        <begin position="77"/>
        <end position="89"/>
    </location>
</feature>
<dbReference type="InterPro" id="IPR049132">
    <property type="entry name" value="FAN1-like_euk"/>
</dbReference>
<evidence type="ECO:0000256" key="1">
    <source>
        <dbReference type="ARBA" id="ARBA00000983"/>
    </source>
</evidence>
<protein>
    <recommendedName>
        <fullName evidence="8">Fanconi-associated nuclease</fullName>
        <ecNumber evidence="8">3.1.4.1</ecNumber>
    </recommendedName>
</protein>
<accession>A0AAD9MBM0</accession>
<feature type="compositionally biased region" description="Basic and acidic residues" evidence="9">
    <location>
        <begin position="1"/>
        <end position="18"/>
    </location>
</feature>
<dbReference type="PANTHER" id="PTHR15749">
    <property type="entry name" value="FANCONI-ASSOCIATED NUCLEASE 1"/>
    <property type="match status" value="1"/>
</dbReference>
<dbReference type="InterPro" id="IPR011856">
    <property type="entry name" value="tRNA_endonuc-like_dom_sf"/>
</dbReference>
<keyword evidence="3 8" id="KW-0540">Nuclease</keyword>
<dbReference type="PANTHER" id="PTHR15749:SF4">
    <property type="entry name" value="FANCONI-ASSOCIATED NUCLEASE 1"/>
    <property type="match status" value="1"/>
</dbReference>
<dbReference type="SMART" id="SM00990">
    <property type="entry name" value="VRR_NUC"/>
    <property type="match status" value="1"/>
</dbReference>
<evidence type="ECO:0000256" key="2">
    <source>
        <dbReference type="ARBA" id="ARBA00005533"/>
    </source>
</evidence>
<proteinExistence type="inferred from homology"/>
<dbReference type="Pfam" id="PF08774">
    <property type="entry name" value="VRR_NUC"/>
    <property type="match status" value="1"/>
</dbReference>
<evidence type="ECO:0000256" key="6">
    <source>
        <dbReference type="ARBA" id="ARBA00022842"/>
    </source>
</evidence>
<evidence type="ECO:0000313" key="12">
    <source>
        <dbReference type="Proteomes" id="UP001217918"/>
    </source>
</evidence>
<dbReference type="EC" id="3.1.4.1" evidence="8"/>
<evidence type="ECO:0000256" key="5">
    <source>
        <dbReference type="ARBA" id="ARBA00022801"/>
    </source>
</evidence>
<dbReference type="GO" id="GO:0005634">
    <property type="term" value="C:nucleus"/>
    <property type="evidence" value="ECO:0007669"/>
    <property type="project" value="UniProtKB-SubCell"/>
</dbReference>
<comment type="caution">
    <text evidence="11">The sequence shown here is derived from an EMBL/GenBank/DDBJ whole genome shotgun (WGS) entry which is preliminary data.</text>
</comment>
<evidence type="ECO:0000256" key="7">
    <source>
        <dbReference type="ARBA" id="ARBA00023211"/>
    </source>
</evidence>
<evidence type="ECO:0000313" key="11">
    <source>
        <dbReference type="EMBL" id="KAK2071159.1"/>
    </source>
</evidence>
<dbReference type="EMBL" id="JAQQPM010000004">
    <property type="protein sequence ID" value="KAK2071159.1"/>
    <property type="molecule type" value="Genomic_DNA"/>
</dbReference>
<dbReference type="GO" id="GO:0036297">
    <property type="term" value="P:interstrand cross-link repair"/>
    <property type="evidence" value="ECO:0007669"/>
    <property type="project" value="InterPro"/>
</dbReference>
<gene>
    <name evidence="11" type="ORF">P8C59_005606</name>
</gene>
<evidence type="ECO:0000256" key="9">
    <source>
        <dbReference type="SAM" id="MobiDB-lite"/>
    </source>
</evidence>
<dbReference type="AlphaFoldDB" id="A0AAD9MBM0"/>
<dbReference type="Pfam" id="PF21315">
    <property type="entry name" value="FAN1_HTH"/>
    <property type="match status" value="1"/>
</dbReference>
<comment type="subcellular location">
    <subcellularLocation>
        <location evidence="8">Nucleus</location>
    </subcellularLocation>
</comment>
<dbReference type="FunFam" id="3.40.1350.10:FF:000009">
    <property type="entry name" value="Fanconi-associated nuclease"/>
    <property type="match status" value="1"/>
</dbReference>
<dbReference type="InterPro" id="IPR033315">
    <property type="entry name" value="Fan1-like"/>
</dbReference>
<dbReference type="InterPro" id="IPR049126">
    <property type="entry name" value="FAN1-like_TPR"/>
</dbReference>